<name>A0ABS4KFC2_9FIRM</name>
<feature type="transmembrane region" description="Helical" evidence="1">
    <location>
        <begin position="189"/>
        <end position="210"/>
    </location>
</feature>
<comment type="caution">
    <text evidence="2">The sequence shown here is derived from an EMBL/GenBank/DDBJ whole genome shotgun (WGS) entry which is preliminary data.</text>
</comment>
<keyword evidence="3" id="KW-1185">Reference proteome</keyword>
<evidence type="ECO:0000256" key="1">
    <source>
        <dbReference type="SAM" id="Phobius"/>
    </source>
</evidence>
<feature type="transmembrane region" description="Helical" evidence="1">
    <location>
        <begin position="51"/>
        <end position="74"/>
    </location>
</feature>
<dbReference type="EMBL" id="JAGGLJ010000014">
    <property type="protein sequence ID" value="MBP2025861.1"/>
    <property type="molecule type" value="Genomic_DNA"/>
</dbReference>
<gene>
    <name evidence="2" type="ORF">J2Z71_001410</name>
</gene>
<protein>
    <recommendedName>
        <fullName evidence="4">ABC-2 family transporter protein</fullName>
    </recommendedName>
</protein>
<feature type="transmembrane region" description="Helical" evidence="1">
    <location>
        <begin position="128"/>
        <end position="148"/>
    </location>
</feature>
<reference evidence="2 3" key="1">
    <citation type="submission" date="2021-03" db="EMBL/GenBank/DDBJ databases">
        <title>Genomic Encyclopedia of Type Strains, Phase IV (KMG-IV): sequencing the most valuable type-strain genomes for metagenomic binning, comparative biology and taxonomic classification.</title>
        <authorList>
            <person name="Goeker M."/>
        </authorList>
    </citation>
    <scope>NUCLEOTIDE SEQUENCE [LARGE SCALE GENOMIC DNA]</scope>
    <source>
        <strain evidence="2 3">DSM 27563</strain>
    </source>
</reference>
<dbReference type="Pfam" id="PF13346">
    <property type="entry name" value="ABC2_membrane_5"/>
    <property type="match status" value="1"/>
</dbReference>
<accession>A0ABS4KFC2</accession>
<feature type="transmembrane region" description="Helical" evidence="1">
    <location>
        <begin position="160"/>
        <end position="183"/>
    </location>
</feature>
<feature type="transmembrane region" description="Helical" evidence="1">
    <location>
        <begin position="99"/>
        <end position="122"/>
    </location>
</feature>
<dbReference type="Proteomes" id="UP001519306">
    <property type="component" value="Unassembled WGS sequence"/>
</dbReference>
<dbReference type="InterPro" id="IPR025699">
    <property type="entry name" value="ABC2_memb-like"/>
</dbReference>
<keyword evidence="1" id="KW-0472">Membrane</keyword>
<keyword evidence="1" id="KW-1133">Transmembrane helix</keyword>
<organism evidence="2 3">
    <name type="scientific">Peptoniphilus stercorisuis</name>
    <dbReference type="NCBI Taxonomy" id="1436965"/>
    <lineage>
        <taxon>Bacteria</taxon>
        <taxon>Bacillati</taxon>
        <taxon>Bacillota</taxon>
        <taxon>Tissierellia</taxon>
        <taxon>Tissierellales</taxon>
        <taxon>Peptoniphilaceae</taxon>
        <taxon>Peptoniphilus</taxon>
    </lineage>
</organism>
<keyword evidence="1" id="KW-0812">Transmembrane</keyword>
<evidence type="ECO:0008006" key="4">
    <source>
        <dbReference type="Google" id="ProtNLM"/>
    </source>
</evidence>
<feature type="transmembrane region" description="Helical" evidence="1">
    <location>
        <begin position="28"/>
        <end position="45"/>
    </location>
</feature>
<evidence type="ECO:0000313" key="3">
    <source>
        <dbReference type="Proteomes" id="UP001519306"/>
    </source>
</evidence>
<sequence>MNKIKEKENIKSLLKKDFILLKIYKKSILLMSLFFLISIVSTIKSSSKNNISIYIVLISVFYLLFSLSYSSLYIDDGSRFYEYVKFLPINIKDYVKSKYYFAGIIYFIEFIIFILIAIFLFNLETLKVPIVLISAQILTGGIIINIFFKYGQEKVRFISTSLFMMSFLILLAFTKLGMGLLSIGLLSIYYMKFFPFVFLIISIIVFIIFMNKTVKMEEEKC</sequence>
<dbReference type="RefSeq" id="WP_210061480.1">
    <property type="nucleotide sequence ID" value="NZ_JAGGLJ010000014.1"/>
</dbReference>
<proteinExistence type="predicted"/>
<evidence type="ECO:0000313" key="2">
    <source>
        <dbReference type="EMBL" id="MBP2025861.1"/>
    </source>
</evidence>